<evidence type="ECO:0000313" key="3">
    <source>
        <dbReference type="Proteomes" id="UP001304895"/>
    </source>
</evidence>
<gene>
    <name evidence="2" type="ORF">BT67DRAFT_452984</name>
</gene>
<dbReference type="Gene3D" id="2.30.280.10">
    <property type="entry name" value="SRA-YDG"/>
    <property type="match status" value="1"/>
</dbReference>
<evidence type="ECO:0000313" key="2">
    <source>
        <dbReference type="EMBL" id="KAK4138290.1"/>
    </source>
</evidence>
<name>A0AAN6ZGI4_9PEZI</name>
<keyword evidence="3" id="KW-1185">Reference proteome</keyword>
<dbReference type="EMBL" id="MU853401">
    <property type="protein sequence ID" value="KAK4138290.1"/>
    <property type="molecule type" value="Genomic_DNA"/>
</dbReference>
<protein>
    <submittedName>
        <fullName evidence="2">Uncharacterized protein</fullName>
    </submittedName>
</protein>
<evidence type="ECO:0000256" key="1">
    <source>
        <dbReference type="SAM" id="MobiDB-lite"/>
    </source>
</evidence>
<dbReference type="AlphaFoldDB" id="A0AAN6ZGI4"/>
<dbReference type="InterPro" id="IPR015947">
    <property type="entry name" value="PUA-like_sf"/>
</dbReference>
<reference evidence="2" key="1">
    <citation type="journal article" date="2023" name="Mol. Phylogenet. Evol.">
        <title>Genome-scale phylogeny and comparative genomics of the fungal order Sordariales.</title>
        <authorList>
            <person name="Hensen N."/>
            <person name="Bonometti L."/>
            <person name="Westerberg I."/>
            <person name="Brannstrom I.O."/>
            <person name="Guillou S."/>
            <person name="Cros-Aarteil S."/>
            <person name="Calhoun S."/>
            <person name="Haridas S."/>
            <person name="Kuo A."/>
            <person name="Mondo S."/>
            <person name="Pangilinan J."/>
            <person name="Riley R."/>
            <person name="LaButti K."/>
            <person name="Andreopoulos B."/>
            <person name="Lipzen A."/>
            <person name="Chen C."/>
            <person name="Yan M."/>
            <person name="Daum C."/>
            <person name="Ng V."/>
            <person name="Clum A."/>
            <person name="Steindorff A."/>
            <person name="Ohm R.A."/>
            <person name="Martin F."/>
            <person name="Silar P."/>
            <person name="Natvig D.O."/>
            <person name="Lalanne C."/>
            <person name="Gautier V."/>
            <person name="Ament-Velasquez S.L."/>
            <person name="Kruys A."/>
            <person name="Hutchinson M.I."/>
            <person name="Powell A.J."/>
            <person name="Barry K."/>
            <person name="Miller A.N."/>
            <person name="Grigoriev I.V."/>
            <person name="Debuchy R."/>
            <person name="Gladieux P."/>
            <person name="Hiltunen Thoren M."/>
            <person name="Johannesson H."/>
        </authorList>
    </citation>
    <scope>NUCLEOTIDE SEQUENCE</scope>
    <source>
        <strain evidence="2">CBS 123565</strain>
    </source>
</reference>
<organism evidence="2 3">
    <name type="scientific">Trichocladium antarcticum</name>
    <dbReference type="NCBI Taxonomy" id="1450529"/>
    <lineage>
        <taxon>Eukaryota</taxon>
        <taxon>Fungi</taxon>
        <taxon>Dikarya</taxon>
        <taxon>Ascomycota</taxon>
        <taxon>Pezizomycotina</taxon>
        <taxon>Sordariomycetes</taxon>
        <taxon>Sordariomycetidae</taxon>
        <taxon>Sordariales</taxon>
        <taxon>Chaetomiaceae</taxon>
        <taxon>Trichocladium</taxon>
    </lineage>
</organism>
<dbReference type="Proteomes" id="UP001304895">
    <property type="component" value="Unassembled WGS sequence"/>
</dbReference>
<dbReference type="InterPro" id="IPR036987">
    <property type="entry name" value="SRA-YDG_sf"/>
</dbReference>
<sequence length="352" mass="39396">MEVNAGANPLPTSHSLSGSSVPSQKRSSWGQSSFDARGLLELSDSVRASLHKEGDLGPDSDRLSAVLEFALSEKTPGSTSIDFRTLKQARLDKLVADLTKCRMRVASLSPRARRHVATAEKLGRMWRTRFKDQYFRIDEMRTADLAARWQLKEAPLSPGSTRAQSPWKVSGANSAVDPKDDVHFDLGRCIRWWPSMTCAQIDGVVGTERETVSRGSDKTPTLPLLSGREISIGFDKVRYLREGTLSDMHPALISQTGKHIRVLRGSCLRSEFAPVAGIRNDGLWKVLRYSHHLEEATGLYRVEVDLERAPCQAPMSEFAEIPRPSDLDDWYLYEKLEAERMKDKLASEGGWR</sequence>
<feature type="compositionally biased region" description="Polar residues" evidence="1">
    <location>
        <begin position="10"/>
        <end position="32"/>
    </location>
</feature>
<accession>A0AAN6ZGI4</accession>
<comment type="caution">
    <text evidence="2">The sequence shown here is derived from an EMBL/GenBank/DDBJ whole genome shotgun (WGS) entry which is preliminary data.</text>
</comment>
<proteinExistence type="predicted"/>
<feature type="region of interest" description="Disordered" evidence="1">
    <location>
        <begin position="1"/>
        <end position="32"/>
    </location>
</feature>
<reference evidence="2" key="2">
    <citation type="submission" date="2023-05" db="EMBL/GenBank/DDBJ databases">
        <authorList>
            <consortium name="Lawrence Berkeley National Laboratory"/>
            <person name="Steindorff A."/>
            <person name="Hensen N."/>
            <person name="Bonometti L."/>
            <person name="Westerberg I."/>
            <person name="Brannstrom I.O."/>
            <person name="Guillou S."/>
            <person name="Cros-Aarteil S."/>
            <person name="Calhoun S."/>
            <person name="Haridas S."/>
            <person name="Kuo A."/>
            <person name="Mondo S."/>
            <person name="Pangilinan J."/>
            <person name="Riley R."/>
            <person name="Labutti K."/>
            <person name="Andreopoulos B."/>
            <person name="Lipzen A."/>
            <person name="Chen C."/>
            <person name="Yanf M."/>
            <person name="Daum C."/>
            <person name="Ng V."/>
            <person name="Clum A."/>
            <person name="Ohm R."/>
            <person name="Martin F."/>
            <person name="Silar P."/>
            <person name="Natvig D."/>
            <person name="Lalanne C."/>
            <person name="Gautier V."/>
            <person name="Ament-Velasquez S.L."/>
            <person name="Kruys A."/>
            <person name="Hutchinson M.I."/>
            <person name="Powell A.J."/>
            <person name="Barry K."/>
            <person name="Miller A.N."/>
            <person name="Grigoriev I.V."/>
            <person name="Debuchy R."/>
            <person name="Gladieux P."/>
            <person name="Thoren M.H."/>
            <person name="Johannesson H."/>
        </authorList>
    </citation>
    <scope>NUCLEOTIDE SEQUENCE</scope>
    <source>
        <strain evidence="2">CBS 123565</strain>
    </source>
</reference>
<dbReference type="SUPFAM" id="SSF88697">
    <property type="entry name" value="PUA domain-like"/>
    <property type="match status" value="1"/>
</dbReference>